<evidence type="ECO:0000259" key="4">
    <source>
        <dbReference type="PROSITE" id="PS50883"/>
    </source>
</evidence>
<dbReference type="InterPro" id="IPR011006">
    <property type="entry name" value="CheY-like_superfamily"/>
</dbReference>
<sequence>MSDEDQLFLTDSPPDAEPAGQAPWRVLVVDDDEEVHRATDYAFRRTLVLGRPLIMLHSYSGTDARALLAQDRDFALVLLDVVMEDAQAGLMLVEYIRRDCQMQTTRIILRTGQPGSAPELPIIEAYDINDYRTKSELTQTRLITAVTAALRSYDQIRMIAESRRGLELIVRSSADLMERHAMLSFAEGVLTQLAALLGLPRDGLVCVHRGDEKRGERADTFYVISAGGQLSDYLSCTLDKLTDTAVREAVSDALRQRQHQFTVSSTVLYLFADGHEAAVYMRSHQPLLPLDRQLVEVFATNLSAYFGNVHLIGELNRLAFLDGLTGLANRVQFIKDIETQLSAQLVGKEEPQALLLLDVKRFSELNNGLGHEVGNAYLKAIAQGLRAGFSAQTRVARLGGDVFGLVGSAAELAPERVRSLFEGGVLAGEHRLVVAFAAGYCALEGHRGSGLAALRRANIALARARLSAQAQRVSFDPIMEEQTAQRLALLRALRRDIQAQRLELWYQPQLDLQSGRMIGLEALMRWPDGTGGMVASPAVFVPLAEQAGLIVEMGLWALHRAAEDWVHLQGVADAPPRISVNVSMPQFRSGELQGQVAEVLARHALPAGTLELEITESIAMDDPCLVISTLTALREQGVRVAMDDFGTGYSSLSQLRTLPIDVLKIDRAFVSQIGERQGEMFVETVLALGKRIVAETVAEGVETPLQAEFLRQHGCHIAQGWLYAKAMPLQELKAWMAARI</sequence>
<dbReference type="CDD" id="cd01948">
    <property type="entry name" value="EAL"/>
    <property type="match status" value="1"/>
</dbReference>
<dbReference type="InterPro" id="IPR043128">
    <property type="entry name" value="Rev_trsase/Diguanyl_cyclase"/>
</dbReference>
<dbReference type="InterPro" id="IPR035919">
    <property type="entry name" value="EAL_sf"/>
</dbReference>
<dbReference type="InterPro" id="IPR000160">
    <property type="entry name" value="GGDEF_dom"/>
</dbReference>
<keyword evidence="7" id="KW-1185">Reference proteome</keyword>
<dbReference type="Gene3D" id="3.30.70.270">
    <property type="match status" value="1"/>
</dbReference>
<evidence type="ECO:0000256" key="1">
    <source>
        <dbReference type="PROSITE-ProRule" id="PRU00169"/>
    </source>
</evidence>
<dbReference type="InterPro" id="IPR001789">
    <property type="entry name" value="Sig_transdc_resp-reg_receiver"/>
</dbReference>
<feature type="modified residue" description="4-aspartylphosphate" evidence="1">
    <location>
        <position position="80"/>
    </location>
</feature>
<name>A0ABT2YIU4_9BURK</name>
<evidence type="ECO:0000313" key="7">
    <source>
        <dbReference type="Proteomes" id="UP001209701"/>
    </source>
</evidence>
<dbReference type="InterPro" id="IPR021800">
    <property type="entry name" value="DUF3369"/>
</dbReference>
<dbReference type="SMART" id="SM00052">
    <property type="entry name" value="EAL"/>
    <property type="match status" value="1"/>
</dbReference>
<dbReference type="PROSITE" id="PS50887">
    <property type="entry name" value="GGDEF"/>
    <property type="match status" value="1"/>
</dbReference>
<reference evidence="6 7" key="1">
    <citation type="submission" date="2021-11" db="EMBL/GenBank/DDBJ databases">
        <authorList>
            <person name="Liang Q."/>
            <person name="Mou H."/>
            <person name="Liu Z."/>
        </authorList>
    </citation>
    <scope>NUCLEOTIDE SEQUENCE [LARGE SCALE GENOMIC DNA]</scope>
    <source>
        <strain evidence="6 7">CHU3</strain>
    </source>
</reference>
<comment type="caution">
    <text evidence="6">The sequence shown here is derived from an EMBL/GenBank/DDBJ whole genome shotgun (WGS) entry which is preliminary data.</text>
</comment>
<dbReference type="Gene3D" id="3.20.20.450">
    <property type="entry name" value="EAL domain"/>
    <property type="match status" value="1"/>
</dbReference>
<accession>A0ABT2YIU4</accession>
<organism evidence="6 7">
    <name type="scientific">Roseateles oligotrophus</name>
    <dbReference type="NCBI Taxonomy" id="1769250"/>
    <lineage>
        <taxon>Bacteria</taxon>
        <taxon>Pseudomonadati</taxon>
        <taxon>Pseudomonadota</taxon>
        <taxon>Betaproteobacteria</taxon>
        <taxon>Burkholderiales</taxon>
        <taxon>Sphaerotilaceae</taxon>
        <taxon>Roseateles</taxon>
    </lineage>
</organism>
<evidence type="ECO:0000313" key="6">
    <source>
        <dbReference type="EMBL" id="MCV2369984.1"/>
    </source>
</evidence>
<dbReference type="Pfam" id="PF00563">
    <property type="entry name" value="EAL"/>
    <property type="match status" value="1"/>
</dbReference>
<dbReference type="Proteomes" id="UP001209701">
    <property type="component" value="Unassembled WGS sequence"/>
</dbReference>
<dbReference type="InterPro" id="IPR001633">
    <property type="entry name" value="EAL_dom"/>
</dbReference>
<feature type="domain" description="EAL" evidence="4">
    <location>
        <begin position="486"/>
        <end position="740"/>
    </location>
</feature>
<dbReference type="RefSeq" id="WP_263572572.1">
    <property type="nucleotide sequence ID" value="NZ_JAJIRN010000008.1"/>
</dbReference>
<dbReference type="PROSITE" id="PS50883">
    <property type="entry name" value="EAL"/>
    <property type="match status" value="1"/>
</dbReference>
<feature type="region of interest" description="Disordered" evidence="2">
    <location>
        <begin position="1"/>
        <end position="22"/>
    </location>
</feature>
<dbReference type="SMART" id="SM00267">
    <property type="entry name" value="GGDEF"/>
    <property type="match status" value="1"/>
</dbReference>
<dbReference type="SUPFAM" id="SSF55073">
    <property type="entry name" value="Nucleotide cyclase"/>
    <property type="match status" value="1"/>
</dbReference>
<evidence type="ECO:0000256" key="2">
    <source>
        <dbReference type="SAM" id="MobiDB-lite"/>
    </source>
</evidence>
<evidence type="ECO:0000259" key="5">
    <source>
        <dbReference type="PROSITE" id="PS50887"/>
    </source>
</evidence>
<dbReference type="SUPFAM" id="SSF141868">
    <property type="entry name" value="EAL domain-like"/>
    <property type="match status" value="1"/>
</dbReference>
<dbReference type="PANTHER" id="PTHR33121:SF70">
    <property type="entry name" value="SIGNALING PROTEIN YKOW"/>
    <property type="match status" value="1"/>
</dbReference>
<dbReference type="Pfam" id="PF11849">
    <property type="entry name" value="DUF3369"/>
    <property type="match status" value="1"/>
</dbReference>
<dbReference type="InterPro" id="IPR050706">
    <property type="entry name" value="Cyclic-di-GMP_PDE-like"/>
</dbReference>
<gene>
    <name evidence="6" type="ORF">LNV07_18025</name>
</gene>
<dbReference type="PANTHER" id="PTHR33121">
    <property type="entry name" value="CYCLIC DI-GMP PHOSPHODIESTERASE PDEF"/>
    <property type="match status" value="1"/>
</dbReference>
<dbReference type="NCBIfam" id="TIGR00254">
    <property type="entry name" value="GGDEF"/>
    <property type="match status" value="1"/>
</dbReference>
<dbReference type="InterPro" id="IPR029787">
    <property type="entry name" value="Nucleotide_cyclase"/>
</dbReference>
<proteinExistence type="predicted"/>
<dbReference type="CDD" id="cd01949">
    <property type="entry name" value="GGDEF"/>
    <property type="match status" value="1"/>
</dbReference>
<feature type="domain" description="Response regulatory" evidence="3">
    <location>
        <begin position="25"/>
        <end position="149"/>
    </location>
</feature>
<keyword evidence="1" id="KW-0597">Phosphoprotein</keyword>
<dbReference type="PROSITE" id="PS50110">
    <property type="entry name" value="RESPONSE_REGULATORY"/>
    <property type="match status" value="1"/>
</dbReference>
<dbReference type="EMBL" id="JAJIRN010000008">
    <property type="protein sequence ID" value="MCV2369984.1"/>
    <property type="molecule type" value="Genomic_DNA"/>
</dbReference>
<protein>
    <submittedName>
        <fullName evidence="6">EAL domain-containing protein</fullName>
    </submittedName>
</protein>
<evidence type="ECO:0000259" key="3">
    <source>
        <dbReference type="PROSITE" id="PS50110"/>
    </source>
</evidence>
<feature type="domain" description="GGDEF" evidence="5">
    <location>
        <begin position="350"/>
        <end position="477"/>
    </location>
</feature>
<dbReference type="Pfam" id="PF00990">
    <property type="entry name" value="GGDEF"/>
    <property type="match status" value="1"/>
</dbReference>
<dbReference type="Gene3D" id="3.40.50.2300">
    <property type="match status" value="1"/>
</dbReference>
<dbReference type="SUPFAM" id="SSF52172">
    <property type="entry name" value="CheY-like"/>
    <property type="match status" value="1"/>
</dbReference>